<evidence type="ECO:0000313" key="2">
    <source>
        <dbReference type="EMBL" id="KAK8850894.1"/>
    </source>
</evidence>
<evidence type="ECO:0000256" key="1">
    <source>
        <dbReference type="SAM" id="MobiDB-lite"/>
    </source>
</evidence>
<dbReference type="EMBL" id="JAPCWZ010000009">
    <property type="protein sequence ID" value="KAK8850894.1"/>
    <property type="molecule type" value="Genomic_DNA"/>
</dbReference>
<evidence type="ECO:0000313" key="3">
    <source>
        <dbReference type="Proteomes" id="UP001390339"/>
    </source>
</evidence>
<gene>
    <name evidence="2" type="ORF">PGQ11_013373</name>
</gene>
<organism evidence="2 3">
    <name type="scientific">Apiospora arundinis</name>
    <dbReference type="NCBI Taxonomy" id="335852"/>
    <lineage>
        <taxon>Eukaryota</taxon>
        <taxon>Fungi</taxon>
        <taxon>Dikarya</taxon>
        <taxon>Ascomycota</taxon>
        <taxon>Pezizomycotina</taxon>
        <taxon>Sordariomycetes</taxon>
        <taxon>Xylariomycetidae</taxon>
        <taxon>Amphisphaeriales</taxon>
        <taxon>Apiosporaceae</taxon>
        <taxon>Apiospora</taxon>
    </lineage>
</organism>
<dbReference type="SUPFAM" id="SSF54928">
    <property type="entry name" value="RNA-binding domain, RBD"/>
    <property type="match status" value="1"/>
</dbReference>
<feature type="region of interest" description="Disordered" evidence="1">
    <location>
        <begin position="1"/>
        <end position="20"/>
    </location>
</feature>
<name>A0ABR2HPT7_9PEZI</name>
<dbReference type="Proteomes" id="UP001390339">
    <property type="component" value="Unassembled WGS sequence"/>
</dbReference>
<comment type="caution">
    <text evidence="2">The sequence shown here is derived from an EMBL/GenBank/DDBJ whole genome shotgun (WGS) entry which is preliminary data.</text>
</comment>
<dbReference type="InterPro" id="IPR035979">
    <property type="entry name" value="RBD_domain_sf"/>
</dbReference>
<sequence length="76" mass="8802">MPEYWDKSVAQAPSRLPALTEDQREQIRNCFTEELQESLKRAPVDETTLRVVDIPNDASESDLRTLFELFGERSTM</sequence>
<reference evidence="2 3" key="1">
    <citation type="journal article" date="2024" name="IMA Fungus">
        <title>Apiospora arundinis, a panoply of carbohydrate-active enzymes and secondary metabolites.</title>
        <authorList>
            <person name="Sorensen T."/>
            <person name="Petersen C."/>
            <person name="Muurmann A.T."/>
            <person name="Christiansen J.V."/>
            <person name="Brundto M.L."/>
            <person name="Overgaard C.K."/>
            <person name="Boysen A.T."/>
            <person name="Wollenberg R.D."/>
            <person name="Larsen T.O."/>
            <person name="Sorensen J.L."/>
            <person name="Nielsen K.L."/>
            <person name="Sondergaard T.E."/>
        </authorList>
    </citation>
    <scope>NUCLEOTIDE SEQUENCE [LARGE SCALE GENOMIC DNA]</scope>
    <source>
        <strain evidence="2 3">AAU 773</strain>
    </source>
</reference>
<protein>
    <recommendedName>
        <fullName evidence="4">RRM domain-containing protein</fullName>
    </recommendedName>
</protein>
<accession>A0ABR2HPT7</accession>
<evidence type="ECO:0008006" key="4">
    <source>
        <dbReference type="Google" id="ProtNLM"/>
    </source>
</evidence>
<proteinExistence type="predicted"/>
<keyword evidence="3" id="KW-1185">Reference proteome</keyword>